<dbReference type="EMBL" id="CAJNJA010015310">
    <property type="protein sequence ID" value="CAE7359676.1"/>
    <property type="molecule type" value="Genomic_DNA"/>
</dbReference>
<protein>
    <submittedName>
        <fullName evidence="2">Uncharacterized protein</fullName>
    </submittedName>
</protein>
<feature type="region of interest" description="Disordered" evidence="1">
    <location>
        <begin position="124"/>
        <end position="145"/>
    </location>
</feature>
<feature type="region of interest" description="Disordered" evidence="1">
    <location>
        <begin position="637"/>
        <end position="744"/>
    </location>
</feature>
<reference evidence="2" key="1">
    <citation type="submission" date="2021-02" db="EMBL/GenBank/DDBJ databases">
        <authorList>
            <person name="Dougan E. K."/>
            <person name="Rhodes N."/>
            <person name="Thang M."/>
            <person name="Chan C."/>
        </authorList>
    </citation>
    <scope>NUCLEOTIDE SEQUENCE</scope>
</reference>
<accession>A0A812PP01</accession>
<evidence type="ECO:0000256" key="1">
    <source>
        <dbReference type="SAM" id="MobiDB-lite"/>
    </source>
</evidence>
<evidence type="ECO:0000313" key="2">
    <source>
        <dbReference type="EMBL" id="CAE7359676.1"/>
    </source>
</evidence>
<gene>
    <name evidence="2" type="ORF">SNEC2469_LOCUS9472</name>
</gene>
<organism evidence="2 3">
    <name type="scientific">Symbiodinium necroappetens</name>
    <dbReference type="NCBI Taxonomy" id="1628268"/>
    <lineage>
        <taxon>Eukaryota</taxon>
        <taxon>Sar</taxon>
        <taxon>Alveolata</taxon>
        <taxon>Dinophyceae</taxon>
        <taxon>Suessiales</taxon>
        <taxon>Symbiodiniaceae</taxon>
        <taxon>Symbiodinium</taxon>
    </lineage>
</organism>
<feature type="compositionally biased region" description="Basic residues" evidence="1">
    <location>
        <begin position="688"/>
        <end position="709"/>
    </location>
</feature>
<dbReference type="Proteomes" id="UP000601435">
    <property type="component" value="Unassembled WGS sequence"/>
</dbReference>
<comment type="caution">
    <text evidence="2">The sequence shown here is derived from an EMBL/GenBank/DDBJ whole genome shotgun (WGS) entry which is preliminary data.</text>
</comment>
<feature type="compositionally biased region" description="Basic and acidic residues" evidence="1">
    <location>
        <begin position="710"/>
        <end position="719"/>
    </location>
</feature>
<feature type="compositionally biased region" description="Basic and acidic residues" evidence="1">
    <location>
        <begin position="124"/>
        <end position="136"/>
    </location>
</feature>
<feature type="compositionally biased region" description="Acidic residues" evidence="1">
    <location>
        <begin position="727"/>
        <end position="738"/>
    </location>
</feature>
<feature type="region of interest" description="Disordered" evidence="1">
    <location>
        <begin position="424"/>
        <end position="448"/>
    </location>
</feature>
<feature type="compositionally biased region" description="Acidic residues" evidence="1">
    <location>
        <begin position="660"/>
        <end position="684"/>
    </location>
</feature>
<name>A0A812PP01_9DINO</name>
<feature type="non-terminal residue" evidence="2">
    <location>
        <position position="1"/>
    </location>
</feature>
<evidence type="ECO:0000313" key="3">
    <source>
        <dbReference type="Proteomes" id="UP000601435"/>
    </source>
</evidence>
<sequence length="744" mass="82753">SLHKSAWTHVRRFGEDAFPVFNLQPKKRQGSERDFESPPMDPLVQPWLAQAMTGLQGGVRSASSELVVYVANLVAQGVVSSAKVTFLIQALQSAAANNPNNFVGVVLLPNRACDESYLNRKEEQDIKDGKDVKAETQENDEAEEDAEKAIDVEAVTALRDFKYQLQVTLQEPARQLSVKPLTLIFEEASIYGQRAACHEAWLVTSSTSTVMSRKSLFKRLIVEKIPMLPRAVVCLHLVAMCKCCLSSYFVSLSGTSEELGCNHSVFGEQRQHLGGTGLMKKILTSLEISKSKTVVVDLFAHDGWLPLACLQLHMDKYSITCGSVAHTEIEYKFSKEVILHDIFGRAKSKQLTIAGFPDFTAALADLTKVHTETSRPDYEYLVTVPVGGDLIVLAALMSKFENSVFAADFATALKKHDEEFNKKRKRASVADAQSETENHRRKREANTPRKLPKAFEDVTAFRDKHKQLLESTCGDVSLFYDTDENSLWVGADKICGIPAKAEWLGFGSGSFLDGATAKDVLSDAAGRWFRYSLEGPLADVFAVSLKEFMVAMEDQGEIVSFMGHDKENETLKVNDKIVFVMDDVKGSPTKKRRISKARLRIPFPIMDTVSTETSPSFNSPPFSVEAYESDLQSLSAAAKEGEAQAKPSGLRKLERFEVNSDGDEPEETGSWDLEMEEEEEEEEEGGSKKKPAKKQHPKKGAKKTQKKKKQSESDEPDKKDKKRKKDDDDDDIDSDEEVPTMLCS</sequence>
<dbReference type="AlphaFoldDB" id="A0A812PP01"/>
<dbReference type="OrthoDB" id="436292at2759"/>
<proteinExistence type="predicted"/>
<keyword evidence="3" id="KW-1185">Reference proteome</keyword>